<dbReference type="Proteomes" id="UP000034846">
    <property type="component" value="Unassembled WGS sequence"/>
</dbReference>
<feature type="compositionally biased region" description="Basic residues" evidence="1">
    <location>
        <begin position="18"/>
        <end position="48"/>
    </location>
</feature>
<feature type="compositionally biased region" description="Basic residues" evidence="1">
    <location>
        <begin position="62"/>
        <end position="77"/>
    </location>
</feature>
<name>A0A0G2AE35_9BACT</name>
<gene>
    <name evidence="2" type="ORF">UY72_C0005G0010</name>
</gene>
<evidence type="ECO:0000313" key="3">
    <source>
        <dbReference type="Proteomes" id="UP000034846"/>
    </source>
</evidence>
<dbReference type="EMBL" id="LCRD01000005">
    <property type="protein sequence ID" value="KKW30694.1"/>
    <property type="molecule type" value="Genomic_DNA"/>
</dbReference>
<proteinExistence type="predicted"/>
<reference evidence="2 3" key="1">
    <citation type="journal article" date="2015" name="Nature">
        <title>rRNA introns, odd ribosomes, and small enigmatic genomes across a large radiation of phyla.</title>
        <authorList>
            <person name="Brown C.T."/>
            <person name="Hug L.A."/>
            <person name="Thomas B.C."/>
            <person name="Sharon I."/>
            <person name="Castelle C.J."/>
            <person name="Singh A."/>
            <person name="Wilkins M.J."/>
            <person name="Williams K.H."/>
            <person name="Banfield J.F."/>
        </authorList>
    </citation>
    <scope>NUCLEOTIDE SEQUENCE [LARGE SCALE GENOMIC DNA]</scope>
</reference>
<evidence type="ECO:0000256" key="1">
    <source>
        <dbReference type="SAM" id="MobiDB-lite"/>
    </source>
</evidence>
<accession>A0A0G2AE35</accession>
<evidence type="ECO:0000313" key="2">
    <source>
        <dbReference type="EMBL" id="KKW30694.1"/>
    </source>
</evidence>
<feature type="region of interest" description="Disordered" evidence="1">
    <location>
        <begin position="18"/>
        <end position="77"/>
    </location>
</feature>
<dbReference type="AlphaFoldDB" id="A0A0G2AE35"/>
<comment type="caution">
    <text evidence="2">The sequence shown here is derived from an EMBL/GenBank/DDBJ whole genome shotgun (WGS) entry which is preliminary data.</text>
</comment>
<organism evidence="2 3">
    <name type="scientific">Candidatus Uhrbacteria bacterium GW2011_GWD2_52_7</name>
    <dbReference type="NCBI Taxonomy" id="1618989"/>
    <lineage>
        <taxon>Bacteria</taxon>
        <taxon>Candidatus Uhriibacteriota</taxon>
    </lineage>
</organism>
<sequence length="77" mass="9308">MSRPPSLAAALVFADKARHARRASPRIYRRLRRHRGMQPRHLSRRTHRATAQPDLRLELRGTLRRKSRERRQRRDHV</sequence>
<protein>
    <submittedName>
        <fullName evidence="2">Uncharacterized protein</fullName>
    </submittedName>
</protein>